<evidence type="ECO:0000256" key="2">
    <source>
        <dbReference type="ARBA" id="ARBA00022475"/>
    </source>
</evidence>
<comment type="subcellular location">
    <subcellularLocation>
        <location evidence="1">Cell membrane</location>
        <topology evidence="1">Single-pass membrane protein</topology>
    </subcellularLocation>
</comment>
<dbReference type="GO" id="GO:0005886">
    <property type="term" value="C:plasma membrane"/>
    <property type="evidence" value="ECO:0007669"/>
    <property type="project" value="UniProtKB-SubCell"/>
</dbReference>
<keyword evidence="9" id="KW-1185">Reference proteome</keyword>
<dbReference type="eggNOG" id="COG1983">
    <property type="taxonomic scope" value="Bacteria"/>
</dbReference>
<dbReference type="InterPro" id="IPR007168">
    <property type="entry name" value="Phageshock_PspC_N"/>
</dbReference>
<dbReference type="RefSeq" id="WP_037444802.1">
    <property type="nucleotide sequence ID" value="NZ_JPEO01000017.1"/>
</dbReference>
<evidence type="ECO:0000313" key="8">
    <source>
        <dbReference type="EMBL" id="KFZ36485.1"/>
    </source>
</evidence>
<dbReference type="Proteomes" id="UP000029264">
    <property type="component" value="Unassembled WGS sequence"/>
</dbReference>
<gene>
    <name evidence="8" type="ORF">HR45_16010</name>
</gene>
<sequence length="84" mass="9504">MEDNHNINTLTRGETGLIAGVCSGMADYYGIRKNGLRLAFLITSFFFGIPIVAYIVLWLILPKYPSSQAMARQLRRKAEQRRGI</sequence>
<evidence type="ECO:0000313" key="9">
    <source>
        <dbReference type="Proteomes" id="UP000029264"/>
    </source>
</evidence>
<organism evidence="8 9">
    <name type="scientific">Shewanella mangrovi</name>
    <dbReference type="NCBI Taxonomy" id="1515746"/>
    <lineage>
        <taxon>Bacteria</taxon>
        <taxon>Pseudomonadati</taxon>
        <taxon>Pseudomonadota</taxon>
        <taxon>Gammaproteobacteria</taxon>
        <taxon>Alteromonadales</taxon>
        <taxon>Shewanellaceae</taxon>
        <taxon>Shewanella</taxon>
    </lineage>
</organism>
<keyword evidence="2" id="KW-1003">Cell membrane</keyword>
<evidence type="ECO:0000256" key="3">
    <source>
        <dbReference type="ARBA" id="ARBA00022692"/>
    </source>
</evidence>
<keyword evidence="3 6" id="KW-0812">Transmembrane</keyword>
<dbReference type="InterPro" id="IPR052027">
    <property type="entry name" value="PspC"/>
</dbReference>
<evidence type="ECO:0000256" key="5">
    <source>
        <dbReference type="ARBA" id="ARBA00023136"/>
    </source>
</evidence>
<dbReference type="AlphaFoldDB" id="A0A094J999"/>
<evidence type="ECO:0000256" key="1">
    <source>
        <dbReference type="ARBA" id="ARBA00004162"/>
    </source>
</evidence>
<accession>A0A094J999</accession>
<reference evidence="8 9" key="1">
    <citation type="submission" date="2014-06" db="EMBL/GenBank/DDBJ databases">
        <title>Shewanella sp. YQH10.</title>
        <authorList>
            <person name="Liu Y."/>
            <person name="Zeng R."/>
        </authorList>
    </citation>
    <scope>NUCLEOTIDE SEQUENCE [LARGE SCALE GENOMIC DNA]</scope>
    <source>
        <strain evidence="8 9">YQH10</strain>
    </source>
</reference>
<proteinExistence type="predicted"/>
<name>A0A094J999_9GAMM</name>
<dbReference type="PANTHER" id="PTHR33885:SF3">
    <property type="entry name" value="PHAGE SHOCK PROTEIN C"/>
    <property type="match status" value="1"/>
</dbReference>
<keyword evidence="5 6" id="KW-0472">Membrane</keyword>
<evidence type="ECO:0000256" key="4">
    <source>
        <dbReference type="ARBA" id="ARBA00022989"/>
    </source>
</evidence>
<feature type="transmembrane region" description="Helical" evidence="6">
    <location>
        <begin position="38"/>
        <end position="61"/>
    </location>
</feature>
<dbReference type="OrthoDB" id="7359894at2"/>
<dbReference type="STRING" id="1515746.HR45_16010"/>
<keyword evidence="4 6" id="KW-1133">Transmembrane helix</keyword>
<protein>
    <submittedName>
        <fullName evidence="8">Phage-shock protein</fullName>
    </submittedName>
</protein>
<dbReference type="Pfam" id="PF04024">
    <property type="entry name" value="PspC"/>
    <property type="match status" value="1"/>
</dbReference>
<dbReference type="PANTHER" id="PTHR33885">
    <property type="entry name" value="PHAGE SHOCK PROTEIN C"/>
    <property type="match status" value="1"/>
</dbReference>
<evidence type="ECO:0000256" key="6">
    <source>
        <dbReference type="SAM" id="Phobius"/>
    </source>
</evidence>
<evidence type="ECO:0000259" key="7">
    <source>
        <dbReference type="Pfam" id="PF04024"/>
    </source>
</evidence>
<comment type="caution">
    <text evidence="8">The sequence shown here is derived from an EMBL/GenBank/DDBJ whole genome shotgun (WGS) entry which is preliminary data.</text>
</comment>
<feature type="domain" description="Phage shock protein PspC N-terminal" evidence="7">
    <location>
        <begin position="10"/>
        <end position="63"/>
    </location>
</feature>
<dbReference type="EMBL" id="JPEO01000017">
    <property type="protein sequence ID" value="KFZ36485.1"/>
    <property type="molecule type" value="Genomic_DNA"/>
</dbReference>